<evidence type="ECO:0000313" key="1">
    <source>
        <dbReference type="EMBL" id="NDJ17654.1"/>
    </source>
</evidence>
<keyword evidence="2" id="KW-1185">Reference proteome</keyword>
<sequence length="52" mass="5262">MSATLAVVTPQPKVNPNILGTVVLNCSDKPCSDKPAIAAVEIPTCIQSAIAA</sequence>
<gene>
    <name evidence="1" type="ORF">GS601_10195</name>
</gene>
<dbReference type="AlphaFoldDB" id="A0A8J7YZZ8"/>
<protein>
    <submittedName>
        <fullName evidence="1">Uncharacterized protein</fullName>
    </submittedName>
</protein>
<accession>A0A8J7YZZ8</accession>
<reference evidence="1" key="1">
    <citation type="submission" date="2019-12" db="EMBL/GenBank/DDBJ databases">
        <title>High-Quality draft genome sequences of three cyanobacteria isolated from the limestone walls of the Old Cathedral of Coimbra.</title>
        <authorList>
            <person name="Tiago I."/>
            <person name="Soares F."/>
            <person name="Portugal A."/>
        </authorList>
    </citation>
    <scope>NUCLEOTIDE SEQUENCE</scope>
    <source>
        <strain evidence="1">A</strain>
    </source>
</reference>
<evidence type="ECO:0000313" key="2">
    <source>
        <dbReference type="Proteomes" id="UP000646053"/>
    </source>
</evidence>
<dbReference type="Proteomes" id="UP000646053">
    <property type="component" value="Unassembled WGS sequence"/>
</dbReference>
<comment type="caution">
    <text evidence="1">The sequence shown here is derived from an EMBL/GenBank/DDBJ whole genome shotgun (WGS) entry which is preliminary data.</text>
</comment>
<dbReference type="EMBL" id="WVIE01000010">
    <property type="protein sequence ID" value="NDJ17654.1"/>
    <property type="molecule type" value="Genomic_DNA"/>
</dbReference>
<proteinExistence type="predicted"/>
<organism evidence="1 2">
    <name type="scientific">Myxacorys almedinensis A</name>
    <dbReference type="NCBI Taxonomy" id="2690445"/>
    <lineage>
        <taxon>Bacteria</taxon>
        <taxon>Bacillati</taxon>
        <taxon>Cyanobacteriota</taxon>
        <taxon>Cyanophyceae</taxon>
        <taxon>Leptolyngbyales</taxon>
        <taxon>Leptolyngbyaceae</taxon>
        <taxon>Myxacorys</taxon>
        <taxon>Myxacorys almedinensis</taxon>
    </lineage>
</organism>
<name>A0A8J7YZZ8_9CYAN</name>